<gene>
    <name evidence="1" type="ORF">BCR44DRAFT_1427626</name>
</gene>
<name>A0A1Y2HXS2_9FUNG</name>
<reference evidence="1 2" key="1">
    <citation type="submission" date="2016-07" db="EMBL/GenBank/DDBJ databases">
        <title>Pervasive Adenine N6-methylation of Active Genes in Fungi.</title>
        <authorList>
            <consortium name="DOE Joint Genome Institute"/>
            <person name="Mondo S.J."/>
            <person name="Dannebaum R.O."/>
            <person name="Kuo R.C."/>
            <person name="Labutti K."/>
            <person name="Haridas S."/>
            <person name="Kuo A."/>
            <person name="Salamov A."/>
            <person name="Ahrendt S.R."/>
            <person name="Lipzen A."/>
            <person name="Sullivan W."/>
            <person name="Andreopoulos W.B."/>
            <person name="Clum A."/>
            <person name="Lindquist E."/>
            <person name="Daum C."/>
            <person name="Ramamoorthy G.K."/>
            <person name="Gryganskyi A."/>
            <person name="Culley D."/>
            <person name="Magnuson J.K."/>
            <person name="James T.Y."/>
            <person name="O'Malley M.A."/>
            <person name="Stajich J.E."/>
            <person name="Spatafora J.W."/>
            <person name="Visel A."/>
            <person name="Grigoriev I.V."/>
        </authorList>
    </citation>
    <scope>NUCLEOTIDE SEQUENCE [LARGE SCALE GENOMIC DNA]</scope>
    <source>
        <strain evidence="1 2">PL171</strain>
    </source>
</reference>
<dbReference type="AlphaFoldDB" id="A0A1Y2HXS2"/>
<dbReference type="EMBL" id="MCFL01000006">
    <property type="protein sequence ID" value="ORZ39309.1"/>
    <property type="molecule type" value="Genomic_DNA"/>
</dbReference>
<keyword evidence="2" id="KW-1185">Reference proteome</keyword>
<sequence length="72" mass="6698">MGSAGCVGTTVGCSVLVHGSSGCFGSFWTGVSSSTGLVGMGSAGWVGTTVGCSVLVHGGSVTTGCSGCLGSF</sequence>
<proteinExistence type="predicted"/>
<evidence type="ECO:0000313" key="2">
    <source>
        <dbReference type="Proteomes" id="UP000193411"/>
    </source>
</evidence>
<dbReference type="Proteomes" id="UP000193411">
    <property type="component" value="Unassembled WGS sequence"/>
</dbReference>
<evidence type="ECO:0000313" key="1">
    <source>
        <dbReference type="EMBL" id="ORZ39309.1"/>
    </source>
</evidence>
<organism evidence="1 2">
    <name type="scientific">Catenaria anguillulae PL171</name>
    <dbReference type="NCBI Taxonomy" id="765915"/>
    <lineage>
        <taxon>Eukaryota</taxon>
        <taxon>Fungi</taxon>
        <taxon>Fungi incertae sedis</taxon>
        <taxon>Blastocladiomycota</taxon>
        <taxon>Blastocladiomycetes</taxon>
        <taxon>Blastocladiales</taxon>
        <taxon>Catenariaceae</taxon>
        <taxon>Catenaria</taxon>
    </lineage>
</organism>
<protein>
    <submittedName>
        <fullName evidence="1">Uncharacterized protein</fullName>
    </submittedName>
</protein>
<accession>A0A1Y2HXS2</accession>
<comment type="caution">
    <text evidence="1">The sequence shown here is derived from an EMBL/GenBank/DDBJ whole genome shotgun (WGS) entry which is preliminary data.</text>
</comment>